<protein>
    <submittedName>
        <fullName evidence="1">Unnamed protein product</fullName>
    </submittedName>
</protein>
<dbReference type="EMBL" id="BSXS01006759">
    <property type="protein sequence ID" value="GME86144.1"/>
    <property type="molecule type" value="Genomic_DNA"/>
</dbReference>
<proteinExistence type="predicted"/>
<accession>A0ACB5TDG0</accession>
<reference evidence="1" key="1">
    <citation type="submission" date="2023-04" db="EMBL/GenBank/DDBJ databases">
        <title>Ambrosiozyma monospora NBRC 10751.</title>
        <authorList>
            <person name="Ichikawa N."/>
            <person name="Sato H."/>
            <person name="Tonouchi N."/>
        </authorList>
    </citation>
    <scope>NUCLEOTIDE SEQUENCE</scope>
    <source>
        <strain evidence="1">NBRC 10751</strain>
    </source>
</reference>
<sequence>MCLGMNPDILSPYERCASTSNRNFVGRQGALSRTHLCSPAMAAAAGIVGHFVDIRDFKYNEDANQPKIALDSEVQSKALQEATYEQEKTPVAQVEETKPEPTKKTEEAAPAQKHAAVPSSMQKFLTVTSIAAPLDRANVDTDAIIPKQFLKTIKRTGLKNGLFYESRFTKDKDGNDVPTDFVLNVEPFTHAQILCVTGDNFGCGSSREHAPWALKDFGIRSIIAPSFGDIFYNNSFKNGLLPIRIPQDIIKEKIYPLAVAEKELTVDLPNQQILGPDGEVLVDHFDVEDFRKHCLVNGLDDIGITLQKEKFIKEYEDVRRVKFSFLEGGSKLIVPVKGTKKSVYGVKAQEW</sequence>
<gene>
    <name evidence="1" type="ORF">Amon02_000787800</name>
</gene>
<organism evidence="1 2">
    <name type="scientific">Ambrosiozyma monospora</name>
    <name type="common">Yeast</name>
    <name type="synonym">Endomycopsis monosporus</name>
    <dbReference type="NCBI Taxonomy" id="43982"/>
    <lineage>
        <taxon>Eukaryota</taxon>
        <taxon>Fungi</taxon>
        <taxon>Dikarya</taxon>
        <taxon>Ascomycota</taxon>
        <taxon>Saccharomycotina</taxon>
        <taxon>Pichiomycetes</taxon>
        <taxon>Pichiales</taxon>
        <taxon>Pichiaceae</taxon>
        <taxon>Ambrosiozyma</taxon>
    </lineage>
</organism>
<name>A0ACB5TDG0_AMBMO</name>
<evidence type="ECO:0000313" key="1">
    <source>
        <dbReference type="EMBL" id="GME86144.1"/>
    </source>
</evidence>
<dbReference type="Proteomes" id="UP001165064">
    <property type="component" value="Unassembled WGS sequence"/>
</dbReference>
<comment type="caution">
    <text evidence="1">The sequence shown here is derived from an EMBL/GenBank/DDBJ whole genome shotgun (WGS) entry which is preliminary data.</text>
</comment>
<evidence type="ECO:0000313" key="2">
    <source>
        <dbReference type="Proteomes" id="UP001165064"/>
    </source>
</evidence>
<keyword evidence="2" id="KW-1185">Reference proteome</keyword>